<evidence type="ECO:0000313" key="1">
    <source>
        <dbReference type="EMBL" id="MPM34086.1"/>
    </source>
</evidence>
<dbReference type="AlphaFoldDB" id="A0A644YZU8"/>
<dbReference type="EMBL" id="VSSQ01006864">
    <property type="protein sequence ID" value="MPM34086.1"/>
    <property type="molecule type" value="Genomic_DNA"/>
</dbReference>
<organism evidence="1">
    <name type="scientific">bioreactor metagenome</name>
    <dbReference type="NCBI Taxonomy" id="1076179"/>
    <lineage>
        <taxon>unclassified sequences</taxon>
        <taxon>metagenomes</taxon>
        <taxon>ecological metagenomes</taxon>
    </lineage>
</organism>
<protein>
    <submittedName>
        <fullName evidence="1">Uncharacterized protein</fullName>
    </submittedName>
</protein>
<comment type="caution">
    <text evidence="1">The sequence shown here is derived from an EMBL/GenBank/DDBJ whole genome shotgun (WGS) entry which is preliminary data.</text>
</comment>
<accession>A0A644YZU8</accession>
<name>A0A644YZU8_9ZZZZ</name>
<proteinExistence type="predicted"/>
<gene>
    <name evidence="1" type="ORF">SDC9_80667</name>
</gene>
<sequence>MAAPAVGRQVETDDVAPGRQLLQRQVTDVQPRLRLCIPAVRCEIKDLAAIGPQPFRHGLTDGSEAHQPHGGNGQIRGNVFLHQPHSLSLAALTDHPVPPENSVKQHAHQSDGQLRHRRCVAPGVVAYIDAAGFRGLQVNAVKTHAL</sequence>
<reference evidence="1" key="1">
    <citation type="submission" date="2019-08" db="EMBL/GenBank/DDBJ databases">
        <authorList>
            <person name="Kucharzyk K."/>
            <person name="Murdoch R.W."/>
            <person name="Higgins S."/>
            <person name="Loffler F."/>
        </authorList>
    </citation>
    <scope>NUCLEOTIDE SEQUENCE</scope>
</reference>